<dbReference type="InterPro" id="IPR007698">
    <property type="entry name" value="AlaDH/PNT_NAD(H)-bd"/>
</dbReference>
<feature type="domain" description="Alanine dehydrogenase/pyridine nucleotide transhydrogenase NAD(H)-binding" evidence="9">
    <location>
        <begin position="147"/>
        <end position="295"/>
    </location>
</feature>
<dbReference type="GO" id="GO:0000286">
    <property type="term" value="F:alanine dehydrogenase activity"/>
    <property type="evidence" value="ECO:0007669"/>
    <property type="project" value="UniProtKB-UniRule"/>
</dbReference>
<organism evidence="11">
    <name type="scientific">Deinococcus sonorensis KR-87</name>
    <dbReference type="NCBI Taxonomy" id="694439"/>
    <lineage>
        <taxon>Bacteria</taxon>
        <taxon>Thermotogati</taxon>
        <taxon>Deinococcota</taxon>
        <taxon>Deinococci</taxon>
        <taxon>Deinococcales</taxon>
        <taxon>Deinococcaceae</taxon>
        <taxon>Deinococcus</taxon>
    </lineage>
</organism>
<comment type="catalytic activity">
    <reaction evidence="5">
        <text>L-alanine + NAD(+) + H2O = pyruvate + NH4(+) + NADH + H(+)</text>
        <dbReference type="Rhea" id="RHEA:18405"/>
        <dbReference type="ChEBI" id="CHEBI:15361"/>
        <dbReference type="ChEBI" id="CHEBI:15377"/>
        <dbReference type="ChEBI" id="CHEBI:15378"/>
        <dbReference type="ChEBI" id="CHEBI:28938"/>
        <dbReference type="ChEBI" id="CHEBI:57540"/>
        <dbReference type="ChEBI" id="CHEBI:57945"/>
        <dbReference type="ChEBI" id="CHEBI:57972"/>
        <dbReference type="EC" id="1.4.1.1"/>
    </reaction>
</comment>
<dbReference type="PIRSF" id="PIRSF000183">
    <property type="entry name" value="Alanine_dh"/>
    <property type="match status" value="1"/>
</dbReference>
<proteinExistence type="inferred from homology"/>
<keyword evidence="3 5" id="KW-0560">Oxidoreductase</keyword>
<evidence type="ECO:0000313" key="11">
    <source>
        <dbReference type="EMBL" id="XBV85796.1"/>
    </source>
</evidence>
<dbReference type="InterPro" id="IPR036291">
    <property type="entry name" value="NAD(P)-bd_dom_sf"/>
</dbReference>
<dbReference type="RefSeq" id="WP_350243838.1">
    <property type="nucleotide sequence ID" value="NZ_CP158299.1"/>
</dbReference>
<accession>A0AAU7UBB9</accession>
<feature type="binding site" evidence="7">
    <location>
        <position position="15"/>
    </location>
    <ligand>
        <name>substrate</name>
    </ligand>
</feature>
<evidence type="ECO:0000256" key="6">
    <source>
        <dbReference type="PIRSR" id="PIRSR000183-1"/>
    </source>
</evidence>
<dbReference type="SUPFAM" id="SSF51735">
    <property type="entry name" value="NAD(P)-binding Rossmann-fold domains"/>
    <property type="match status" value="1"/>
</dbReference>
<evidence type="ECO:0000256" key="5">
    <source>
        <dbReference type="PIRNR" id="PIRNR000183"/>
    </source>
</evidence>
<dbReference type="SUPFAM" id="SSF52283">
    <property type="entry name" value="Formate/glycerate dehydrogenase catalytic domain-like"/>
    <property type="match status" value="1"/>
</dbReference>
<dbReference type="GO" id="GO:0005886">
    <property type="term" value="C:plasma membrane"/>
    <property type="evidence" value="ECO:0007669"/>
    <property type="project" value="TreeGrafter"/>
</dbReference>
<evidence type="ECO:0000256" key="4">
    <source>
        <dbReference type="ARBA" id="ARBA00023027"/>
    </source>
</evidence>
<dbReference type="EC" id="1.4.1.1" evidence="2 5"/>
<feature type="domain" description="Alanine dehydrogenase/pyridine nucleotide transhydrogenase N-terminal" evidence="10">
    <location>
        <begin position="4"/>
        <end position="135"/>
    </location>
</feature>
<dbReference type="AlphaFoldDB" id="A0AAU7UBB9"/>
<name>A0AAU7UBB9_9DEIO</name>
<dbReference type="SMART" id="SM01002">
    <property type="entry name" value="AlaDh_PNT_C"/>
    <property type="match status" value="1"/>
</dbReference>
<evidence type="ECO:0000259" key="10">
    <source>
        <dbReference type="SMART" id="SM01003"/>
    </source>
</evidence>
<dbReference type="PANTHER" id="PTHR42795">
    <property type="entry name" value="ALANINE DEHYDROGENASE"/>
    <property type="match status" value="1"/>
</dbReference>
<feature type="binding site" evidence="8">
    <location>
        <position position="201"/>
    </location>
    <ligand>
        <name>NAD(+)</name>
        <dbReference type="ChEBI" id="CHEBI:57540"/>
    </ligand>
</feature>
<feature type="binding site" evidence="8">
    <location>
        <position position="196"/>
    </location>
    <ligand>
        <name>NAD(+)</name>
        <dbReference type="ChEBI" id="CHEBI:57540"/>
    </ligand>
</feature>
<comment type="similarity">
    <text evidence="1 5">Belongs to the AlaDH/PNT family.</text>
</comment>
<reference evidence="11" key="1">
    <citation type="submission" date="2024-06" db="EMBL/GenBank/DDBJ databases">
        <title>Draft Genome Sequence of Deinococcus sonorensis Type Strain KR-87, a Biofilm Producing Representative of the Genus Deinococcus.</title>
        <authorList>
            <person name="Boren L.S."/>
            <person name="Grosso R.A."/>
            <person name="Hugenberg-Cox A.N."/>
            <person name="Hill J.T.E."/>
            <person name="Albert C.M."/>
            <person name="Tuohy J.M."/>
        </authorList>
    </citation>
    <scope>NUCLEOTIDE SEQUENCE</scope>
    <source>
        <strain evidence="11">KR-87</strain>
    </source>
</reference>
<feature type="binding site" evidence="8">
    <location>
        <position position="132"/>
    </location>
    <ligand>
        <name>NAD(+)</name>
        <dbReference type="ChEBI" id="CHEBI:57540"/>
    </ligand>
</feature>
<dbReference type="EMBL" id="CP158299">
    <property type="protein sequence ID" value="XBV85796.1"/>
    <property type="molecule type" value="Genomic_DNA"/>
</dbReference>
<keyword evidence="4 5" id="KW-0520">NAD</keyword>
<dbReference type="CDD" id="cd05305">
    <property type="entry name" value="L-AlaDH"/>
    <property type="match status" value="1"/>
</dbReference>
<dbReference type="InterPro" id="IPR008141">
    <property type="entry name" value="Ala_DH"/>
</dbReference>
<feature type="binding site" evidence="7">
    <location>
        <position position="73"/>
    </location>
    <ligand>
        <name>substrate</name>
    </ligand>
</feature>
<sequence>MHIGLPKEIKVKENRVALTPGGVGTLVRRGHRVTVEQGAGVGSGIQDSEYVQAGATLGSAQDAWAADMVVKVKEPIASEYGFLRDGLLLFTYLHLAADRALTDALLKSGTTAVAYETVQEQDGSLPLLSPMSEVAGRLSVQAGAYHLQKPVGGRGVLLGGVPGVQAGHVVIVGGGVVGTNAAKMAMGLGAKVTVLDVSHRRLTYLDDVFFGKLTTMMSSEANIRALLPEADLLIGAVLIPGAKAPHLVTRDMLPLMQEGSVIVDVAVDQGGCVETIHATTHDDPTYIVDGVIHYGVANMPGAVPRTSTFALTNQTLPYALQLADRGLDAIRSSRALSLGLNTHQGKLTYRGVAEAFGMDHVSSEGVLA</sequence>
<dbReference type="PANTHER" id="PTHR42795:SF1">
    <property type="entry name" value="ALANINE DEHYDROGENASE"/>
    <property type="match status" value="1"/>
</dbReference>
<dbReference type="Pfam" id="PF01262">
    <property type="entry name" value="AlaDh_PNT_C"/>
    <property type="match status" value="1"/>
</dbReference>
<dbReference type="Gene3D" id="3.40.50.720">
    <property type="entry name" value="NAD(P)-binding Rossmann-like Domain"/>
    <property type="match status" value="2"/>
</dbReference>
<dbReference type="InterPro" id="IPR007886">
    <property type="entry name" value="AlaDH/PNT_N"/>
</dbReference>
<gene>
    <name evidence="11" type="primary">ald</name>
    <name evidence="11" type="ORF">ABOD76_05690</name>
</gene>
<evidence type="ECO:0000259" key="9">
    <source>
        <dbReference type="SMART" id="SM01002"/>
    </source>
</evidence>
<dbReference type="NCBIfam" id="TIGR00518">
    <property type="entry name" value="alaDH"/>
    <property type="match status" value="1"/>
</dbReference>
<dbReference type="SMART" id="SM01003">
    <property type="entry name" value="AlaDh_PNT_N"/>
    <property type="match status" value="1"/>
</dbReference>
<dbReference type="KEGG" id="dsc:ABOD76_05690"/>
<feature type="active site" description="Proton donor/acceptor" evidence="6">
    <location>
        <position position="268"/>
    </location>
</feature>
<dbReference type="FunFam" id="3.40.50.720:FF:000049">
    <property type="entry name" value="Alanine dehydrogenase"/>
    <property type="match status" value="1"/>
</dbReference>
<evidence type="ECO:0000256" key="2">
    <source>
        <dbReference type="ARBA" id="ARBA00012897"/>
    </source>
</evidence>
<evidence type="ECO:0000256" key="3">
    <source>
        <dbReference type="ARBA" id="ARBA00023002"/>
    </source>
</evidence>
<feature type="binding site" evidence="8">
    <location>
        <begin position="265"/>
        <end position="268"/>
    </location>
    <ligand>
        <name>NAD(+)</name>
        <dbReference type="ChEBI" id="CHEBI:57540"/>
    </ligand>
</feature>
<evidence type="ECO:0000256" key="8">
    <source>
        <dbReference type="PIRSR" id="PIRSR000183-3"/>
    </source>
</evidence>
<dbReference type="Pfam" id="PF05222">
    <property type="entry name" value="AlaDh_PNT_N"/>
    <property type="match status" value="1"/>
</dbReference>
<feature type="binding site" evidence="8">
    <location>
        <begin position="237"/>
        <end position="238"/>
    </location>
    <ligand>
        <name>NAD(+)</name>
        <dbReference type="ChEBI" id="CHEBI:57540"/>
    </ligand>
</feature>
<feature type="binding site" evidence="8">
    <location>
        <position position="218"/>
    </location>
    <ligand>
        <name>NAD(+)</name>
        <dbReference type="ChEBI" id="CHEBI:57540"/>
    </ligand>
</feature>
<dbReference type="InterPro" id="IPR008143">
    <property type="entry name" value="Ala_DH/PNT_CS2"/>
</dbReference>
<dbReference type="GO" id="GO:0042853">
    <property type="term" value="P:L-alanine catabolic process"/>
    <property type="evidence" value="ECO:0007669"/>
    <property type="project" value="InterPro"/>
</dbReference>
<dbReference type="PROSITE" id="PS00837">
    <property type="entry name" value="ALADH_PNT_2"/>
    <property type="match status" value="1"/>
</dbReference>
<protein>
    <recommendedName>
        <fullName evidence="2 5">Alanine dehydrogenase</fullName>
        <ecNumber evidence="2 5">1.4.1.1</ecNumber>
    </recommendedName>
</protein>
<feature type="binding site" evidence="8">
    <location>
        <begin position="296"/>
        <end position="299"/>
    </location>
    <ligand>
        <name>NAD(+)</name>
        <dbReference type="ChEBI" id="CHEBI:57540"/>
    </ligand>
</feature>
<evidence type="ECO:0000256" key="7">
    <source>
        <dbReference type="PIRSR" id="PIRSR000183-2"/>
    </source>
</evidence>
<evidence type="ECO:0000256" key="1">
    <source>
        <dbReference type="ARBA" id="ARBA00005689"/>
    </source>
</evidence>
<dbReference type="GO" id="GO:0000166">
    <property type="term" value="F:nucleotide binding"/>
    <property type="evidence" value="ECO:0007669"/>
    <property type="project" value="UniProtKB-KW"/>
</dbReference>
<keyword evidence="8" id="KW-0547">Nucleotide-binding</keyword>
<feature type="active site" description="Proton donor/acceptor" evidence="6">
    <location>
        <position position="94"/>
    </location>
</feature>